<accession>A0A816PSG8</accession>
<evidence type="ECO:0000256" key="9">
    <source>
        <dbReference type="ARBA" id="ARBA00023286"/>
    </source>
</evidence>
<dbReference type="InterPro" id="IPR001320">
    <property type="entry name" value="Iontro_rcpt_C"/>
</dbReference>
<keyword evidence="7" id="KW-0675">Receptor</keyword>
<dbReference type="Gene3D" id="1.10.287.70">
    <property type="match status" value="1"/>
</dbReference>
<keyword evidence="6 11" id="KW-0472">Membrane</keyword>
<keyword evidence="3 11" id="KW-0812">Transmembrane</keyword>
<keyword evidence="9" id="KW-1071">Ligand-gated ion channel</keyword>
<evidence type="ECO:0000256" key="1">
    <source>
        <dbReference type="ARBA" id="ARBA00004141"/>
    </source>
</evidence>
<name>A0A816PSG8_9BILA</name>
<dbReference type="AlphaFoldDB" id="A0A816PSG8"/>
<dbReference type="Proteomes" id="UP000663887">
    <property type="component" value="Unassembled WGS sequence"/>
</dbReference>
<dbReference type="SUPFAM" id="SSF81324">
    <property type="entry name" value="Voltage-gated potassium channels"/>
    <property type="match status" value="1"/>
</dbReference>
<keyword evidence="2" id="KW-0813">Transport</keyword>
<evidence type="ECO:0000259" key="12">
    <source>
        <dbReference type="SMART" id="SM00079"/>
    </source>
</evidence>
<proteinExistence type="predicted"/>
<sequence length="356" mass="39383">MQQIELMVLITLQKKAQITSNGLTLVSILDYTDPGDWRVPAQENVIIWPGNPWIKPTDRAVLKASSNQTYAALVQAISNGDYDNVIGDVTVISSRREIVSFSIGILDNSLSIIILQSFNVDIDLLSFLKPFSRSLWLLVLIAFVYAGILMCMFERHDNEALQNRSLVSQLSMSLWFSFGNMVGYGADFHANTASGRLITAGLFILCLMLVASYTANLASDLIISKSQGTISGIDDIKSGKIPFNRVGVRVGTANTYDSLLAGIIGVSFIDTGVSAYVINNIYCNLTLVGADFDKGVFGIVTPKQRIYAQDLDINILLLKEIGELDNLNQNGFKYRTVLIYLKNRRRSALKLHVDYF</sequence>
<dbReference type="GO" id="GO:0016020">
    <property type="term" value="C:membrane"/>
    <property type="evidence" value="ECO:0007669"/>
    <property type="project" value="UniProtKB-SubCell"/>
</dbReference>
<evidence type="ECO:0000256" key="10">
    <source>
        <dbReference type="ARBA" id="ARBA00023303"/>
    </source>
</evidence>
<evidence type="ECO:0000256" key="7">
    <source>
        <dbReference type="ARBA" id="ARBA00023170"/>
    </source>
</evidence>
<dbReference type="Pfam" id="PF00060">
    <property type="entry name" value="Lig_chan"/>
    <property type="match status" value="1"/>
</dbReference>
<dbReference type="Gene3D" id="3.40.190.10">
    <property type="entry name" value="Periplasmic binding protein-like II"/>
    <property type="match status" value="2"/>
</dbReference>
<dbReference type="GO" id="GO:0015276">
    <property type="term" value="F:ligand-gated monoatomic ion channel activity"/>
    <property type="evidence" value="ECO:0007669"/>
    <property type="project" value="InterPro"/>
</dbReference>
<evidence type="ECO:0000313" key="14">
    <source>
        <dbReference type="Proteomes" id="UP000663887"/>
    </source>
</evidence>
<dbReference type="EMBL" id="CAJNRG010002895">
    <property type="protein sequence ID" value="CAF2052371.1"/>
    <property type="molecule type" value="Genomic_DNA"/>
</dbReference>
<comment type="caution">
    <text evidence="13">The sequence shown here is derived from an EMBL/GenBank/DDBJ whole genome shotgun (WGS) entry which is preliminary data.</text>
</comment>
<keyword evidence="5" id="KW-0406">Ion transport</keyword>
<evidence type="ECO:0000256" key="5">
    <source>
        <dbReference type="ARBA" id="ARBA00023065"/>
    </source>
</evidence>
<keyword evidence="8" id="KW-0325">Glycoprotein</keyword>
<dbReference type="InterPro" id="IPR015683">
    <property type="entry name" value="Ionotropic_Glu_rcpt"/>
</dbReference>
<gene>
    <name evidence="13" type="ORF">XDN619_LOCUS8779</name>
</gene>
<evidence type="ECO:0000256" key="6">
    <source>
        <dbReference type="ARBA" id="ARBA00023136"/>
    </source>
</evidence>
<evidence type="ECO:0000256" key="11">
    <source>
        <dbReference type="SAM" id="Phobius"/>
    </source>
</evidence>
<evidence type="ECO:0000256" key="8">
    <source>
        <dbReference type="ARBA" id="ARBA00023180"/>
    </source>
</evidence>
<protein>
    <recommendedName>
        <fullName evidence="12">Ionotropic glutamate receptor C-terminal domain-containing protein</fullName>
    </recommendedName>
</protein>
<feature type="transmembrane region" description="Helical" evidence="11">
    <location>
        <begin position="135"/>
        <end position="153"/>
    </location>
</feature>
<keyword evidence="10" id="KW-0407">Ion channel</keyword>
<feature type="transmembrane region" description="Helical" evidence="11">
    <location>
        <begin position="98"/>
        <end position="115"/>
    </location>
</feature>
<evidence type="ECO:0000313" key="13">
    <source>
        <dbReference type="EMBL" id="CAF2052371.1"/>
    </source>
</evidence>
<dbReference type="SUPFAM" id="SSF53850">
    <property type="entry name" value="Periplasmic binding protein-like II"/>
    <property type="match status" value="1"/>
</dbReference>
<reference evidence="13" key="1">
    <citation type="submission" date="2021-02" db="EMBL/GenBank/DDBJ databases">
        <authorList>
            <person name="Nowell W R."/>
        </authorList>
    </citation>
    <scope>NUCLEOTIDE SEQUENCE</scope>
</reference>
<comment type="subcellular location">
    <subcellularLocation>
        <location evidence="1">Membrane</location>
        <topology evidence="1">Multi-pass membrane protein</topology>
    </subcellularLocation>
</comment>
<feature type="transmembrane region" description="Helical" evidence="11">
    <location>
        <begin position="197"/>
        <end position="218"/>
    </location>
</feature>
<keyword evidence="4 11" id="KW-1133">Transmembrane helix</keyword>
<evidence type="ECO:0000256" key="3">
    <source>
        <dbReference type="ARBA" id="ARBA00022692"/>
    </source>
</evidence>
<dbReference type="SMART" id="SM00079">
    <property type="entry name" value="PBPe"/>
    <property type="match status" value="1"/>
</dbReference>
<evidence type="ECO:0000256" key="4">
    <source>
        <dbReference type="ARBA" id="ARBA00022989"/>
    </source>
</evidence>
<feature type="domain" description="Ionotropic glutamate receptor C-terminal" evidence="12">
    <location>
        <begin position="36"/>
        <end position="334"/>
    </location>
</feature>
<evidence type="ECO:0000256" key="2">
    <source>
        <dbReference type="ARBA" id="ARBA00022448"/>
    </source>
</evidence>
<feature type="transmembrane region" description="Helical" evidence="11">
    <location>
        <begin position="165"/>
        <end position="185"/>
    </location>
</feature>
<dbReference type="PANTHER" id="PTHR18966">
    <property type="entry name" value="IONOTROPIC GLUTAMATE RECEPTOR"/>
    <property type="match status" value="1"/>
</dbReference>
<organism evidence="13 14">
    <name type="scientific">Rotaria magnacalcarata</name>
    <dbReference type="NCBI Taxonomy" id="392030"/>
    <lineage>
        <taxon>Eukaryota</taxon>
        <taxon>Metazoa</taxon>
        <taxon>Spiralia</taxon>
        <taxon>Gnathifera</taxon>
        <taxon>Rotifera</taxon>
        <taxon>Eurotatoria</taxon>
        <taxon>Bdelloidea</taxon>
        <taxon>Philodinida</taxon>
        <taxon>Philodinidae</taxon>
        <taxon>Rotaria</taxon>
    </lineage>
</organism>